<keyword evidence="1" id="KW-1133">Transmembrane helix</keyword>
<sequence>MNREGPNQFQHRLLYVLIFLFIIIAIGSMILVQDRIWPVSLGVGAQLFSLSILLWYLYGLMIYNVYHRQDLDTGNGNFWVSTPSGRRINPYTKSGLITITVVNVFCTTAFIIIFLLLIW</sequence>
<dbReference type="Proteomes" id="UP000005025">
    <property type="component" value="Unassembled WGS sequence"/>
</dbReference>
<dbReference type="STRING" id="797516.HMPREF9104_00950"/>
<dbReference type="AlphaFoldDB" id="H1LEC4"/>
<gene>
    <name evidence="2" type="ORF">HMPREF9104_00950</name>
</gene>
<keyword evidence="1" id="KW-0472">Membrane</keyword>
<accession>H1LEC4</accession>
<evidence type="ECO:0000313" key="3">
    <source>
        <dbReference type="Proteomes" id="UP000005025"/>
    </source>
</evidence>
<evidence type="ECO:0008006" key="4">
    <source>
        <dbReference type="Google" id="ProtNLM"/>
    </source>
</evidence>
<reference evidence="2 3" key="1">
    <citation type="submission" date="2011-09" db="EMBL/GenBank/DDBJ databases">
        <authorList>
            <person name="Weinstock G."/>
            <person name="Sodergren E."/>
            <person name="Clifton S."/>
            <person name="Fulton L."/>
            <person name="Fulton B."/>
            <person name="Courtney L."/>
            <person name="Fronick C."/>
            <person name="Harrison M."/>
            <person name="Strong C."/>
            <person name="Farmer C."/>
            <person name="Delahaunty K."/>
            <person name="Markovic C."/>
            <person name="Hall O."/>
            <person name="Minx P."/>
            <person name="Tomlinson C."/>
            <person name="Mitreva M."/>
            <person name="Hou S."/>
            <person name="Chen J."/>
            <person name="Wollam A."/>
            <person name="Pepin K.H."/>
            <person name="Johnson M."/>
            <person name="Bhonagiri V."/>
            <person name="Zhang X."/>
            <person name="Suruliraj S."/>
            <person name="Warren W."/>
            <person name="Chinwalla A."/>
            <person name="Mardis E.R."/>
            <person name="Wilson R.K."/>
        </authorList>
    </citation>
    <scope>NUCLEOTIDE SEQUENCE [LARGE SCALE GENOMIC DNA]</scope>
    <source>
        <strain evidence="2 3">F0435</strain>
    </source>
</reference>
<proteinExistence type="predicted"/>
<feature type="transmembrane region" description="Helical" evidence="1">
    <location>
        <begin position="37"/>
        <end position="58"/>
    </location>
</feature>
<organism evidence="2 3">
    <name type="scientific">Lentilactobacillus kisonensis F0435</name>
    <dbReference type="NCBI Taxonomy" id="797516"/>
    <lineage>
        <taxon>Bacteria</taxon>
        <taxon>Bacillati</taxon>
        <taxon>Bacillota</taxon>
        <taxon>Bacilli</taxon>
        <taxon>Lactobacillales</taxon>
        <taxon>Lactobacillaceae</taxon>
        <taxon>Lentilactobacillus</taxon>
    </lineage>
</organism>
<dbReference type="HOGENOM" id="CLU_2058393_0_0_9"/>
<keyword evidence="1" id="KW-0812">Transmembrane</keyword>
<evidence type="ECO:0000313" key="2">
    <source>
        <dbReference type="EMBL" id="EHO52499.1"/>
    </source>
</evidence>
<name>H1LEC4_9LACO</name>
<feature type="transmembrane region" description="Helical" evidence="1">
    <location>
        <begin position="12"/>
        <end position="31"/>
    </location>
</feature>
<comment type="caution">
    <text evidence="2">The sequence shown here is derived from an EMBL/GenBank/DDBJ whole genome shotgun (WGS) entry which is preliminary data.</text>
</comment>
<feature type="transmembrane region" description="Helical" evidence="1">
    <location>
        <begin position="96"/>
        <end position="118"/>
    </location>
</feature>
<dbReference type="EMBL" id="AGRJ01000097">
    <property type="protein sequence ID" value="EHO52499.1"/>
    <property type="molecule type" value="Genomic_DNA"/>
</dbReference>
<protein>
    <recommendedName>
        <fullName evidence="4">DUF3899 domain-containing protein</fullName>
    </recommendedName>
</protein>
<evidence type="ECO:0000256" key="1">
    <source>
        <dbReference type="SAM" id="Phobius"/>
    </source>
</evidence>